<evidence type="ECO:0000256" key="2">
    <source>
        <dbReference type="SAM" id="MobiDB-lite"/>
    </source>
</evidence>
<dbReference type="InterPro" id="IPR018253">
    <property type="entry name" value="DnaJ_domain_CS"/>
</dbReference>
<dbReference type="Gene3D" id="1.10.287.110">
    <property type="entry name" value="DnaJ domain"/>
    <property type="match status" value="1"/>
</dbReference>
<dbReference type="PANTHER" id="PTHR44157:SF1">
    <property type="entry name" value="DNAJ HOMOLOG SUBFAMILY C MEMBER 11"/>
    <property type="match status" value="1"/>
</dbReference>
<evidence type="ECO:0000259" key="4">
    <source>
        <dbReference type="PROSITE" id="PS50076"/>
    </source>
</evidence>
<dbReference type="Pfam" id="PF11875">
    <property type="entry name" value="DnaJ-like_C11_C"/>
    <property type="match status" value="1"/>
</dbReference>
<dbReference type="OrthoDB" id="666364at2759"/>
<dbReference type="EMBL" id="JAGPNK010000005">
    <property type="protein sequence ID" value="KAH7321348.1"/>
    <property type="molecule type" value="Genomic_DNA"/>
</dbReference>
<keyword evidence="3" id="KW-0472">Membrane</keyword>
<dbReference type="PANTHER" id="PTHR44157">
    <property type="entry name" value="DNAJ HOMOLOG SUBFAMILY C MEMBER 11"/>
    <property type="match status" value="1"/>
</dbReference>
<dbReference type="SUPFAM" id="SSF46565">
    <property type="entry name" value="Chaperone J-domain"/>
    <property type="match status" value="1"/>
</dbReference>
<dbReference type="InterPro" id="IPR001623">
    <property type="entry name" value="DnaJ_domain"/>
</dbReference>
<dbReference type="SMART" id="SM00271">
    <property type="entry name" value="DnaJ"/>
    <property type="match status" value="1"/>
</dbReference>
<dbReference type="Proteomes" id="UP000813444">
    <property type="component" value="Unassembled WGS sequence"/>
</dbReference>
<sequence length="754" mass="82866">MMPADYNNSLRVPRSRSRAPARNPSTSHDNHSHNHSNHIYSSGSNAGSSYRLTSTTAGSTHGHSLRPAYSRYSLNEQFAATRREYDFDDDGSSIFDRQTLASEVVNEEEEGEGEGEAEGDEDREGAPLPPSSLSPPGDLYGALGLPRRGDLVPAQIRRAYHRQFLLFYPDSYPEHVQPFARRHFDRAQLAFETLIDPVRRADYEHHLTGSEEEDEGAQPEALSYRLALQDAILQDAADTTTASDLVVRPNVSRPASRSSALDFALRHSLSYRLPWLARYAKYVRPDLDGPLLILSGGICGIADDAVLPSSHQRPIGPTAGTSRRHDAQNRSRLLPTASLTLRQEFPHRQLNEVLELEYDVLPSQSLTSRYTIPVSLPATPFPTILECTTTSGPLAKPSPRLILGAHHPVLSGNGFLRIDSGSGGSLLPQPGTCRSFSEFAELVRPGTLLAKLPPSVELGFTTAPHERQLASLMRHPIREQSAVRALDAEPIQSNAGIWTVATSASPISVAGYLRYTRDISPLPRRSHRQEVELSANPILGSYLALRNLWPAGRLSKAGLELAFGSRSVCLSIYWSRLNQRMSLPLLICPMTGTSRRAGWLAVLSFASVAAVQFWKTRRHRRRRDVELAKSSRDLVACHRLEADRVSALLAAPIEAQQKRQQSVGGLVILSAKYGVQDEHGSWGGEEVADVTVAVAALIDKDGLLNIPEGVRKGYLPGFWDPAPGQDKVLHVRYSWKGKVAVAESTGEEELILPL</sequence>
<feature type="region of interest" description="Disordered" evidence="2">
    <location>
        <begin position="1"/>
        <end position="68"/>
    </location>
</feature>
<dbReference type="Pfam" id="PF00226">
    <property type="entry name" value="DnaJ"/>
    <property type="match status" value="1"/>
</dbReference>
<feature type="region of interest" description="Disordered" evidence="2">
    <location>
        <begin position="87"/>
        <end position="140"/>
    </location>
</feature>
<feature type="compositionally biased region" description="Acidic residues" evidence="2">
    <location>
        <begin position="105"/>
        <end position="123"/>
    </location>
</feature>
<name>A0A8K0SV96_9HYPO</name>
<gene>
    <name evidence="5" type="ORF">B0I35DRAFT_477841</name>
</gene>
<dbReference type="PROSITE" id="PS50076">
    <property type="entry name" value="DNAJ_2"/>
    <property type="match status" value="1"/>
</dbReference>
<evidence type="ECO:0000313" key="5">
    <source>
        <dbReference type="EMBL" id="KAH7321348.1"/>
    </source>
</evidence>
<dbReference type="GO" id="GO:0042407">
    <property type="term" value="P:cristae formation"/>
    <property type="evidence" value="ECO:0007669"/>
    <property type="project" value="TreeGrafter"/>
</dbReference>
<dbReference type="PROSITE" id="PS00636">
    <property type="entry name" value="DNAJ_1"/>
    <property type="match status" value="1"/>
</dbReference>
<comment type="caution">
    <text evidence="5">The sequence shown here is derived from an EMBL/GenBank/DDBJ whole genome shotgun (WGS) entry which is preliminary data.</text>
</comment>
<feature type="transmembrane region" description="Helical" evidence="3">
    <location>
        <begin position="597"/>
        <end position="614"/>
    </location>
</feature>
<dbReference type="CDD" id="cd06257">
    <property type="entry name" value="DnaJ"/>
    <property type="match status" value="1"/>
</dbReference>
<keyword evidence="6" id="KW-1185">Reference proteome</keyword>
<organism evidence="5 6">
    <name type="scientific">Stachybotrys elegans</name>
    <dbReference type="NCBI Taxonomy" id="80388"/>
    <lineage>
        <taxon>Eukaryota</taxon>
        <taxon>Fungi</taxon>
        <taxon>Dikarya</taxon>
        <taxon>Ascomycota</taxon>
        <taxon>Pezizomycotina</taxon>
        <taxon>Sordariomycetes</taxon>
        <taxon>Hypocreomycetidae</taxon>
        <taxon>Hypocreales</taxon>
        <taxon>Stachybotryaceae</taxon>
        <taxon>Stachybotrys</taxon>
    </lineage>
</organism>
<feature type="compositionally biased region" description="Low complexity" evidence="2">
    <location>
        <begin position="53"/>
        <end position="62"/>
    </location>
</feature>
<reference evidence="5" key="1">
    <citation type="journal article" date="2021" name="Nat. Commun.">
        <title>Genetic determinants of endophytism in the Arabidopsis root mycobiome.</title>
        <authorList>
            <person name="Mesny F."/>
            <person name="Miyauchi S."/>
            <person name="Thiergart T."/>
            <person name="Pickel B."/>
            <person name="Atanasova L."/>
            <person name="Karlsson M."/>
            <person name="Huettel B."/>
            <person name="Barry K.W."/>
            <person name="Haridas S."/>
            <person name="Chen C."/>
            <person name="Bauer D."/>
            <person name="Andreopoulos W."/>
            <person name="Pangilinan J."/>
            <person name="LaButti K."/>
            <person name="Riley R."/>
            <person name="Lipzen A."/>
            <person name="Clum A."/>
            <person name="Drula E."/>
            <person name="Henrissat B."/>
            <person name="Kohler A."/>
            <person name="Grigoriev I.V."/>
            <person name="Martin F.M."/>
            <person name="Hacquard S."/>
        </authorList>
    </citation>
    <scope>NUCLEOTIDE SEQUENCE</scope>
    <source>
        <strain evidence="5">MPI-CAGE-CH-0235</strain>
    </source>
</reference>
<evidence type="ECO:0000256" key="1">
    <source>
        <dbReference type="ARBA" id="ARBA00023186"/>
    </source>
</evidence>
<accession>A0A8K0SV96</accession>
<keyword evidence="3" id="KW-0812">Transmembrane</keyword>
<dbReference type="GO" id="GO:0005739">
    <property type="term" value="C:mitochondrion"/>
    <property type="evidence" value="ECO:0007669"/>
    <property type="project" value="GOC"/>
</dbReference>
<evidence type="ECO:0000256" key="3">
    <source>
        <dbReference type="SAM" id="Phobius"/>
    </source>
</evidence>
<dbReference type="InterPro" id="IPR052243">
    <property type="entry name" value="Mito_inner_membrane_organizer"/>
</dbReference>
<dbReference type="AlphaFoldDB" id="A0A8K0SV96"/>
<dbReference type="InterPro" id="IPR036869">
    <property type="entry name" value="J_dom_sf"/>
</dbReference>
<dbReference type="InterPro" id="IPR024586">
    <property type="entry name" value="DnaJ-like_C11_C"/>
</dbReference>
<proteinExistence type="predicted"/>
<keyword evidence="1" id="KW-0143">Chaperone</keyword>
<evidence type="ECO:0000313" key="6">
    <source>
        <dbReference type="Proteomes" id="UP000813444"/>
    </source>
</evidence>
<protein>
    <recommendedName>
        <fullName evidence="4">J domain-containing protein</fullName>
    </recommendedName>
</protein>
<feature type="domain" description="J" evidence="4">
    <location>
        <begin position="138"/>
        <end position="207"/>
    </location>
</feature>
<keyword evidence="3" id="KW-1133">Transmembrane helix</keyword>